<gene>
    <name evidence="1" type="ORF">BEN49_03755</name>
</gene>
<name>A0A1G1TMQ5_9BACT</name>
<evidence type="ECO:0000313" key="1">
    <source>
        <dbReference type="EMBL" id="OGX92156.1"/>
    </source>
</evidence>
<dbReference type="EMBL" id="MDZA01000011">
    <property type="protein sequence ID" value="OGX92156.1"/>
    <property type="molecule type" value="Genomic_DNA"/>
</dbReference>
<reference evidence="1 2" key="1">
    <citation type="submission" date="2016-08" db="EMBL/GenBank/DDBJ databases">
        <title>Hymenobacter coccineus sp. nov., Hymenobacter lapidarius sp. nov. and Hymenobacter glacialis sp. nov., isolated from Antarctic soil.</title>
        <authorList>
            <person name="Sedlacek I."/>
            <person name="Kralova S."/>
            <person name="Kyrova K."/>
            <person name="Maslanova I."/>
            <person name="Stankova E."/>
            <person name="Vrbovska V."/>
            <person name="Nemec M."/>
            <person name="Bartak M."/>
            <person name="Svec P."/>
            <person name="Busse H.-J."/>
            <person name="Pantucek R."/>
        </authorList>
    </citation>
    <scope>NUCLEOTIDE SEQUENCE [LARGE SCALE GENOMIC DNA]</scope>
    <source>
        <strain evidence="1 2">CCM 8649</strain>
    </source>
</reference>
<protein>
    <submittedName>
        <fullName evidence="1">Uncharacterized protein</fullName>
    </submittedName>
</protein>
<sequence>MANYLLVVGAGLVASRPEVPRFSAAHPYVHSLECQQRNYLRLDCFERCNGAQAAQAKLPAGSGLHFLAQLRGLDVHCTVAAALALAPRGPQLPAGAPAVGGPVAEEIGFAGPPTPPPCWG</sequence>
<keyword evidence="2" id="KW-1185">Reference proteome</keyword>
<proteinExistence type="predicted"/>
<comment type="caution">
    <text evidence="1">The sequence shown here is derived from an EMBL/GenBank/DDBJ whole genome shotgun (WGS) entry which is preliminary data.</text>
</comment>
<organism evidence="1 2">
    <name type="scientific">Hymenobacter coccineus</name>
    <dbReference type="NCBI Taxonomy" id="1908235"/>
    <lineage>
        <taxon>Bacteria</taxon>
        <taxon>Pseudomonadati</taxon>
        <taxon>Bacteroidota</taxon>
        <taxon>Cytophagia</taxon>
        <taxon>Cytophagales</taxon>
        <taxon>Hymenobacteraceae</taxon>
        <taxon>Hymenobacter</taxon>
    </lineage>
</organism>
<dbReference type="Proteomes" id="UP000177506">
    <property type="component" value="Unassembled WGS sequence"/>
</dbReference>
<accession>A0A1G1TMQ5</accession>
<dbReference type="AlphaFoldDB" id="A0A1G1TMQ5"/>
<evidence type="ECO:0000313" key="2">
    <source>
        <dbReference type="Proteomes" id="UP000177506"/>
    </source>
</evidence>